<protein>
    <submittedName>
        <fullName evidence="3">Toll/interleukin-1 receptor domain-containing protein</fullName>
    </submittedName>
</protein>
<keyword evidence="4" id="KW-1185">Reference proteome</keyword>
<proteinExistence type="predicted"/>
<keyword evidence="3" id="KW-0675">Receptor</keyword>
<dbReference type="Gene3D" id="3.40.50.10140">
    <property type="entry name" value="Toll/interleukin-1 receptor homology (TIR) domain"/>
    <property type="match status" value="1"/>
</dbReference>
<keyword evidence="1" id="KW-0175">Coiled coil</keyword>
<dbReference type="Pfam" id="PF13289">
    <property type="entry name" value="SIR2_2"/>
    <property type="match status" value="1"/>
</dbReference>
<evidence type="ECO:0000256" key="1">
    <source>
        <dbReference type="SAM" id="Coils"/>
    </source>
</evidence>
<feature type="coiled-coil region" evidence="1">
    <location>
        <begin position="414"/>
        <end position="451"/>
    </location>
</feature>
<evidence type="ECO:0000313" key="3">
    <source>
        <dbReference type="EMBL" id="MEA5138240.1"/>
    </source>
</evidence>
<dbReference type="Pfam" id="PF13676">
    <property type="entry name" value="TIR_2"/>
    <property type="match status" value="1"/>
</dbReference>
<dbReference type="RefSeq" id="WP_323295409.1">
    <property type="nucleotide sequence ID" value="NZ_JAYFUM010000005.1"/>
</dbReference>
<dbReference type="InterPro" id="IPR035897">
    <property type="entry name" value="Toll_tir_struct_dom_sf"/>
</dbReference>
<gene>
    <name evidence="3" type="ORF">VB248_03810</name>
</gene>
<evidence type="ECO:0000259" key="2">
    <source>
        <dbReference type="Pfam" id="PF13676"/>
    </source>
</evidence>
<dbReference type="EMBL" id="JAYFUM010000005">
    <property type="protein sequence ID" value="MEA5138240.1"/>
    <property type="molecule type" value="Genomic_DNA"/>
</dbReference>
<dbReference type="SUPFAM" id="SSF52200">
    <property type="entry name" value="Toll/Interleukin receptor TIR domain"/>
    <property type="match status" value="1"/>
</dbReference>
<dbReference type="InterPro" id="IPR000157">
    <property type="entry name" value="TIR_dom"/>
</dbReference>
<reference evidence="3 4" key="1">
    <citation type="submission" date="2023-12" db="EMBL/GenBank/DDBJ databases">
        <title>Novel species of the genus Arcicella isolated from rivers.</title>
        <authorList>
            <person name="Lu H."/>
        </authorList>
    </citation>
    <scope>NUCLEOTIDE SEQUENCE [LARGE SCALE GENOMIC DNA]</scope>
    <source>
        <strain evidence="3 4">KCTC 23307</strain>
    </source>
</reference>
<sequence>MSDNISVILEAIQEGKCVLVLGPEVCHFEGKNFDESIKSAYEYYYDKVIDNSERRRFSKIAFSDFSFIKEELMSLKSQQKEEMHIYRFAKWYFDQRKEWEKHFRQIAQLPIPLIISLLPDDNLQNAFEEVFADKPDGFRVSRYSRTNKDVPVINQIPSKEHPLIYKLLGDLERYDATFTFDDWFGYFKNIFGKQPLPEKIEFVLQNNPVFVFLGVRFEKWYIQLLIRLLISESNGNLIGGERFSMVHSAEDDVDILVWDRFQLQFEGEKPADFLQEVYNACKEHQLLRIPKRDKETLDAKVFISYNHNDQAIALRVQKDLEALGLSVIIDTDNPIGYDIPVFINQSIAKCDFILQLISQHFLTSGWVAQESLKAFHVAELTGKRVLPCQIDDALNDTMFRERAMSIFDAKLKELKESFNERLEKEESIKDLQDERDRILSLKKNYDDIMAEFKEKNRGDLTPENYVNGFEQLIKSIKHYINH</sequence>
<name>A0ABU5Q5Y5_9BACT</name>
<organism evidence="3 4">
    <name type="scientific">Arcicella rigui</name>
    <dbReference type="NCBI Taxonomy" id="797020"/>
    <lineage>
        <taxon>Bacteria</taxon>
        <taxon>Pseudomonadati</taxon>
        <taxon>Bacteroidota</taxon>
        <taxon>Cytophagia</taxon>
        <taxon>Cytophagales</taxon>
        <taxon>Flectobacillaceae</taxon>
        <taxon>Arcicella</taxon>
    </lineage>
</organism>
<comment type="caution">
    <text evidence="3">The sequence shown here is derived from an EMBL/GenBank/DDBJ whole genome shotgun (WGS) entry which is preliminary data.</text>
</comment>
<dbReference type="Proteomes" id="UP001302949">
    <property type="component" value="Unassembled WGS sequence"/>
</dbReference>
<feature type="domain" description="TIR" evidence="2">
    <location>
        <begin position="301"/>
        <end position="402"/>
    </location>
</feature>
<evidence type="ECO:0000313" key="4">
    <source>
        <dbReference type="Proteomes" id="UP001302949"/>
    </source>
</evidence>
<accession>A0ABU5Q5Y5</accession>